<evidence type="ECO:0000256" key="6">
    <source>
        <dbReference type="ARBA" id="ARBA00022845"/>
    </source>
</evidence>
<dbReference type="SUPFAM" id="SSF52540">
    <property type="entry name" value="P-loop containing nucleoside triphosphate hydrolases"/>
    <property type="match status" value="2"/>
</dbReference>
<dbReference type="CDD" id="cd03221">
    <property type="entry name" value="ABCF_EF-3"/>
    <property type="match status" value="2"/>
</dbReference>
<keyword evidence="7" id="KW-0677">Repeat</keyword>
<keyword evidence="7" id="KW-0648">Protein biosynthesis</keyword>
<comment type="similarity">
    <text evidence="1 7">Belongs to the ABC transporter superfamily. ABCF family. Translational throttle EttA subfamily.</text>
</comment>
<evidence type="ECO:0000256" key="2">
    <source>
        <dbReference type="ARBA" id="ARBA00022555"/>
    </source>
</evidence>
<dbReference type="PROSITE" id="PS00211">
    <property type="entry name" value="ABC_TRANSPORTER_1"/>
    <property type="match status" value="1"/>
</dbReference>
<evidence type="ECO:0000313" key="9">
    <source>
        <dbReference type="EMBL" id="MFD2789701.1"/>
    </source>
</evidence>
<dbReference type="InterPro" id="IPR022374">
    <property type="entry name" value="EttA"/>
</dbReference>
<gene>
    <name evidence="7 9" type="primary">ettA</name>
    <name evidence="9" type="ORF">ACFS1K_08015</name>
</gene>
<keyword evidence="7" id="KW-0378">Hydrolase</keyword>
<dbReference type="PANTHER" id="PTHR43858:SF1">
    <property type="entry name" value="ABC TRANSPORTER-RELATED PROTEIN"/>
    <property type="match status" value="1"/>
</dbReference>
<dbReference type="NCBIfam" id="TIGR03719">
    <property type="entry name" value="ABC_ABC_ChvD"/>
    <property type="match status" value="1"/>
</dbReference>
<feature type="binding site" evidence="7">
    <location>
        <begin position="365"/>
        <end position="372"/>
    </location>
    <ligand>
        <name>ATP</name>
        <dbReference type="ChEBI" id="CHEBI:30616"/>
        <label>2</label>
    </ligand>
</feature>
<dbReference type="InterPro" id="IPR027417">
    <property type="entry name" value="P-loop_NTPase"/>
</dbReference>
<organism evidence="9 10">
    <name type="scientific">Arenibacter antarcticus</name>
    <dbReference type="NCBI Taxonomy" id="2040469"/>
    <lineage>
        <taxon>Bacteria</taxon>
        <taxon>Pseudomonadati</taxon>
        <taxon>Bacteroidota</taxon>
        <taxon>Flavobacteriia</taxon>
        <taxon>Flavobacteriales</taxon>
        <taxon>Flavobacteriaceae</taxon>
        <taxon>Arenibacter</taxon>
    </lineage>
</organism>
<dbReference type="EMBL" id="JBHUOK010000029">
    <property type="protein sequence ID" value="MFD2789701.1"/>
    <property type="molecule type" value="Genomic_DNA"/>
</dbReference>
<evidence type="ECO:0000256" key="5">
    <source>
        <dbReference type="ARBA" id="ARBA00022840"/>
    </source>
</evidence>
<comment type="domain">
    <text evidence="7">The P-site tRNA interaction motif (PtIM domain) probably interacts with the P-site tRNA(fMet) as well as the 23S rRNA.</text>
</comment>
<dbReference type="PROSITE" id="PS50893">
    <property type="entry name" value="ABC_TRANSPORTER_2"/>
    <property type="match status" value="2"/>
</dbReference>
<dbReference type="InterPro" id="IPR003593">
    <property type="entry name" value="AAA+_ATPase"/>
</dbReference>
<keyword evidence="2 7" id="KW-0820">tRNA-binding</keyword>
<comment type="caution">
    <text evidence="9">The sequence shown here is derived from an EMBL/GenBank/DDBJ whole genome shotgun (WGS) entry which is preliminary data.</text>
</comment>
<dbReference type="SMART" id="SM00382">
    <property type="entry name" value="AAA"/>
    <property type="match status" value="2"/>
</dbReference>
<reference evidence="10" key="1">
    <citation type="journal article" date="2019" name="Int. J. Syst. Evol. Microbiol.">
        <title>The Global Catalogue of Microorganisms (GCM) 10K type strain sequencing project: providing services to taxonomists for standard genome sequencing and annotation.</title>
        <authorList>
            <consortium name="The Broad Institute Genomics Platform"/>
            <consortium name="The Broad Institute Genome Sequencing Center for Infectious Disease"/>
            <person name="Wu L."/>
            <person name="Ma J."/>
        </authorList>
    </citation>
    <scope>NUCLEOTIDE SEQUENCE [LARGE SCALE GENOMIC DNA]</scope>
    <source>
        <strain evidence="10">KCTC 52924</strain>
    </source>
</reference>
<accession>A0ABW5VHN8</accession>
<evidence type="ECO:0000256" key="3">
    <source>
        <dbReference type="ARBA" id="ARBA00022730"/>
    </source>
</evidence>
<comment type="subunit">
    <text evidence="7">Monomer. Probably contacts ribosomal proteins L1, L5, L33 and S7, the 16S and 23S rRNA and the P-site containing tRNA(fMet).</text>
</comment>
<dbReference type="HAMAP" id="MF_00847">
    <property type="entry name" value="EttA"/>
    <property type="match status" value="1"/>
</dbReference>
<dbReference type="InterPro" id="IPR032781">
    <property type="entry name" value="ABC_tran_Xtn"/>
</dbReference>
<feature type="domain" description="ABC transporter" evidence="8">
    <location>
        <begin position="333"/>
        <end position="559"/>
    </location>
</feature>
<dbReference type="EC" id="3.6.1.-" evidence="7"/>
<sequence>MSDDKKVIFSMSGVTKTYKTANTPVLKNIYLSFFYGAKIGILGLNGSGKSTLLKIIAGVDKNFQGDVVFSPGYRVGYLEQEPQLDENKTVLEVVKEGVAETVAILDEYNKINDMFGLPEVYEDADKMQKLMDRQAELQDKIDASNAWELDTKLEIAMDALRTPDPDKKIGILSGGERRRVALCRLLLQEPEILLLDEPTNHLDAESVHWLEHHLAEYKGTVIAVTHDRYFLDNVAGWILELDRGEGIPWKGNYSSWLDQKSKRMAQESKTASKHQKILERELDWVRQGAKGRQTKQKARLQNYDKLMSQDQKQLDEKLEIYIPNGPRLGTNVIEAQGVSKAYGDKLLYEDLNFKLPQAGIVGIIGPNGAGKTTIFRMIMGEETPDKGEFKVGDTAKIAYVDQSHSNIDPEKSIWQNFSDEQELVLMGGRQVNSRAYLSRFNFSGSEQNKKVSMLSGGERNRLHLAMTLKEEGNVLLLDEPTNDLDVNTLRALEEGLENFAGCAVVISHDRWFLDRVCTHILSFEGDSQVYFFEGSFSEYEENKKKRLGGDLIPKRLKYKKLIR</sequence>
<keyword evidence="7" id="KW-0694">RNA-binding</keyword>
<keyword evidence="3 7" id="KW-0699">rRNA-binding</keyword>
<proteinExistence type="inferred from homology"/>
<dbReference type="Proteomes" id="UP001597532">
    <property type="component" value="Unassembled WGS sequence"/>
</dbReference>
<dbReference type="NCBIfam" id="NF008775">
    <property type="entry name" value="PRK11819.1"/>
    <property type="match status" value="1"/>
</dbReference>
<dbReference type="PANTHER" id="PTHR43858">
    <property type="entry name" value="ENERGY-DEPENDENT TRANSLATIONAL THROTTLE PROTEIN ETTA"/>
    <property type="match status" value="1"/>
</dbReference>
<keyword evidence="5 7" id="KW-0067">ATP-binding</keyword>
<evidence type="ECO:0000256" key="7">
    <source>
        <dbReference type="HAMAP-Rule" id="MF_00847"/>
    </source>
</evidence>
<comment type="domain">
    <text evidence="7">The arm domain is inserted in the first ABC transporter domain. Probably contacts ribosomal protein L1.</text>
</comment>
<dbReference type="InterPro" id="IPR017871">
    <property type="entry name" value="ABC_transporter-like_CS"/>
</dbReference>
<comment type="subcellular location">
    <subcellularLocation>
        <location evidence="7">Cytoplasm</location>
    </subcellularLocation>
    <text evidence="7">Associates with ribosomes and polysomes.</text>
</comment>
<evidence type="ECO:0000256" key="4">
    <source>
        <dbReference type="ARBA" id="ARBA00022741"/>
    </source>
</evidence>
<keyword evidence="6 7" id="KW-0810">Translation regulation</keyword>
<keyword evidence="10" id="KW-1185">Reference proteome</keyword>
<dbReference type="Pfam" id="PF12848">
    <property type="entry name" value="ABC_tran_Xtn"/>
    <property type="match status" value="1"/>
</dbReference>
<dbReference type="Gene3D" id="3.40.50.300">
    <property type="entry name" value="P-loop containing nucleotide triphosphate hydrolases"/>
    <property type="match status" value="2"/>
</dbReference>
<feature type="region of interest" description="PtIM" evidence="7">
    <location>
        <begin position="251"/>
        <end position="331"/>
    </location>
</feature>
<evidence type="ECO:0000259" key="8">
    <source>
        <dbReference type="PROSITE" id="PS50893"/>
    </source>
</evidence>
<dbReference type="InterPro" id="IPR003439">
    <property type="entry name" value="ABC_transporter-like_ATP-bd"/>
</dbReference>
<comment type="caution">
    <text evidence="7">Lacks conserved residue(s) required for the propagation of feature annotation.</text>
</comment>
<evidence type="ECO:0000256" key="1">
    <source>
        <dbReference type="ARBA" id="ARBA00005868"/>
    </source>
</evidence>
<protein>
    <recommendedName>
        <fullName evidence="7">Energy-dependent translational throttle protein EttA</fullName>
        <ecNumber evidence="7">3.6.1.-</ecNumber>
    </recommendedName>
    <alternativeName>
        <fullName evidence="7">Translational regulatory factor EttA</fullName>
    </alternativeName>
</protein>
<comment type="function">
    <text evidence="7">A translation factor that gates the progression of the 70S ribosomal initiation complex (IC, containing tRNA(fMet) in the P-site) into the translation elongation cycle by using a mechanism sensitive to the ATP/ADP ratio. Binds to the 70S ribosome E-site where it modulates the state of the translating ribosome during subunit translocation. ATP hydrolysis probably frees it from the ribosome, which can enter the elongation phase.</text>
</comment>
<comment type="catalytic activity">
    <reaction evidence="7">
        <text>ATP + H2O = ADP + phosphate + H(+)</text>
        <dbReference type="Rhea" id="RHEA:13065"/>
        <dbReference type="ChEBI" id="CHEBI:15377"/>
        <dbReference type="ChEBI" id="CHEBI:15378"/>
        <dbReference type="ChEBI" id="CHEBI:30616"/>
        <dbReference type="ChEBI" id="CHEBI:43474"/>
        <dbReference type="ChEBI" id="CHEBI:456216"/>
    </reaction>
</comment>
<evidence type="ECO:0000313" key="10">
    <source>
        <dbReference type="Proteomes" id="UP001597532"/>
    </source>
</evidence>
<feature type="domain" description="ABC transporter" evidence="8">
    <location>
        <begin position="9"/>
        <end position="268"/>
    </location>
</feature>
<dbReference type="RefSeq" id="WP_251807872.1">
    <property type="nucleotide sequence ID" value="NZ_CP166679.1"/>
</dbReference>
<dbReference type="Pfam" id="PF00005">
    <property type="entry name" value="ABC_tran"/>
    <property type="match status" value="2"/>
</dbReference>
<keyword evidence="4 7" id="KW-0547">Nucleotide-binding</keyword>
<name>A0ABW5VHN8_9FLAO</name>
<keyword evidence="7" id="KW-0963">Cytoplasm</keyword>